<evidence type="ECO:0000313" key="3">
    <source>
        <dbReference type="EMBL" id="MBL1091909.1"/>
    </source>
</evidence>
<feature type="domain" description="Peptidoglycan binding-like" evidence="2">
    <location>
        <begin position="265"/>
        <end position="315"/>
    </location>
</feature>
<feature type="region of interest" description="Disordered" evidence="1">
    <location>
        <begin position="108"/>
        <end position="207"/>
    </location>
</feature>
<dbReference type="Pfam" id="PF01471">
    <property type="entry name" value="PG_binding_1"/>
    <property type="match status" value="2"/>
</dbReference>
<dbReference type="Proteomes" id="UP000629371">
    <property type="component" value="Unassembled WGS sequence"/>
</dbReference>
<organism evidence="3 4">
    <name type="scientific">Streptomyces siderophoricus</name>
    <dbReference type="NCBI Taxonomy" id="2802281"/>
    <lineage>
        <taxon>Bacteria</taxon>
        <taxon>Bacillati</taxon>
        <taxon>Actinomycetota</taxon>
        <taxon>Actinomycetes</taxon>
        <taxon>Kitasatosporales</taxon>
        <taxon>Streptomycetaceae</taxon>
        <taxon>Streptomyces</taxon>
    </lineage>
</organism>
<evidence type="ECO:0000313" key="4">
    <source>
        <dbReference type="Proteomes" id="UP000629371"/>
    </source>
</evidence>
<dbReference type="InterPro" id="IPR036365">
    <property type="entry name" value="PGBD-like_sf"/>
</dbReference>
<sequence length="390" mass="41375">MTGPTSPDRAAGRTNGASGRTNGSAAHDPDREAGRELAQLLRRWWELSARDGRPKPTQQSLAGRLGIDQTTLSRYLNPGHPSTAPLRTVELLHTVLRAPAADLPRARALSQQAAATVATRRTPRPRTAPHATAETLPEPTPGTPLVTAPPATTPATPLPESADTPTAPPPSADTPTPPPTATDHTAPPPPPPPTTPAPHPPTPPRRAAARTALALLAVLALGTGIGLGWGTLAHRDDAPAASAHPRAKATHWPLVRKGHLMWSARTVQYLLQAHGYDVRPDGDFGPRTAAAVKEFQAAHGLLPDGKVGDRTWSHLIIRVDSHNDTEPAVLALQYLLDNTGIPTDQTGLFTPSTARSLEEFQRSRHLSPTRVADSPTWQALLTAQGPPLHR</sequence>
<gene>
    <name evidence="3" type="ORF">JK360_21385</name>
</gene>
<dbReference type="Gene3D" id="1.10.101.10">
    <property type="entry name" value="PGBD-like superfamily/PGBD"/>
    <property type="match status" value="2"/>
</dbReference>
<evidence type="ECO:0000259" key="2">
    <source>
        <dbReference type="Pfam" id="PF01471"/>
    </source>
</evidence>
<dbReference type="EMBL" id="JAERRI010000011">
    <property type="protein sequence ID" value="MBL1091909.1"/>
    <property type="molecule type" value="Genomic_DNA"/>
</dbReference>
<feature type="compositionally biased region" description="Pro residues" evidence="1">
    <location>
        <begin position="166"/>
        <end position="204"/>
    </location>
</feature>
<feature type="compositionally biased region" description="Low complexity" evidence="1">
    <location>
        <begin position="128"/>
        <end position="165"/>
    </location>
</feature>
<proteinExistence type="predicted"/>
<dbReference type="SUPFAM" id="SSF47090">
    <property type="entry name" value="PGBD-like"/>
    <property type="match status" value="2"/>
</dbReference>
<dbReference type="InterPro" id="IPR001387">
    <property type="entry name" value="Cro/C1-type_HTH"/>
</dbReference>
<protein>
    <submittedName>
        <fullName evidence="3">Peptidoglycan-binding protein</fullName>
    </submittedName>
</protein>
<accession>A0ABS1MVT9</accession>
<evidence type="ECO:0000256" key="1">
    <source>
        <dbReference type="SAM" id="MobiDB-lite"/>
    </source>
</evidence>
<dbReference type="RefSeq" id="WP_201806855.1">
    <property type="nucleotide sequence ID" value="NZ_JAERRI010000011.1"/>
</dbReference>
<dbReference type="InterPro" id="IPR036366">
    <property type="entry name" value="PGBDSf"/>
</dbReference>
<dbReference type="CDD" id="cd00093">
    <property type="entry name" value="HTH_XRE"/>
    <property type="match status" value="1"/>
</dbReference>
<keyword evidence="4" id="KW-1185">Reference proteome</keyword>
<feature type="domain" description="Peptidoglycan binding-like" evidence="2">
    <location>
        <begin position="326"/>
        <end position="380"/>
    </location>
</feature>
<dbReference type="InterPro" id="IPR002477">
    <property type="entry name" value="Peptidoglycan-bd-like"/>
</dbReference>
<reference evidence="3 4" key="1">
    <citation type="submission" date="2021-01" db="EMBL/GenBank/DDBJ databases">
        <title>WGS of actinomycetes isolated from Thailand.</title>
        <authorList>
            <person name="Thawai C."/>
        </authorList>
    </citation>
    <scope>NUCLEOTIDE SEQUENCE [LARGE SCALE GENOMIC DNA]</scope>
    <source>
        <strain evidence="3 4">CH9-7</strain>
    </source>
</reference>
<comment type="caution">
    <text evidence="3">The sequence shown here is derived from an EMBL/GenBank/DDBJ whole genome shotgun (WGS) entry which is preliminary data.</text>
</comment>
<feature type="compositionally biased region" description="Low complexity" evidence="1">
    <location>
        <begin position="108"/>
        <end position="120"/>
    </location>
</feature>
<name>A0ABS1MVT9_9ACTN</name>
<feature type="compositionally biased region" description="Polar residues" evidence="1">
    <location>
        <begin position="15"/>
        <end position="24"/>
    </location>
</feature>
<feature type="region of interest" description="Disordered" evidence="1">
    <location>
        <begin position="1"/>
        <end position="35"/>
    </location>
</feature>